<keyword evidence="1" id="KW-1133">Transmembrane helix</keyword>
<feature type="transmembrane region" description="Helical" evidence="1">
    <location>
        <begin position="52"/>
        <end position="72"/>
    </location>
</feature>
<evidence type="ECO:0008006" key="3">
    <source>
        <dbReference type="Google" id="ProtNLM"/>
    </source>
</evidence>
<sequence length="76" mass="8547">MEQNPFLSWTTILGIMFILIGIAIIVIPLLARYLTDVEKIHPLLLVGVKLDGFYVGTSPILIIALVAIYLLLRYYS</sequence>
<evidence type="ECO:0000313" key="2">
    <source>
        <dbReference type="EMBL" id="HHK68720.1"/>
    </source>
</evidence>
<keyword evidence="1" id="KW-0812">Transmembrane</keyword>
<evidence type="ECO:0000256" key="1">
    <source>
        <dbReference type="SAM" id="Phobius"/>
    </source>
</evidence>
<protein>
    <recommendedName>
        <fullName evidence="3">DUF2905 domain-containing protein</fullName>
    </recommendedName>
</protein>
<accession>A0A7C5LCJ1</accession>
<reference evidence="2" key="1">
    <citation type="journal article" date="2020" name="mSystems">
        <title>Genome- and Community-Level Interaction Insights into Carbon Utilization and Element Cycling Functions of Hydrothermarchaeota in Hydrothermal Sediment.</title>
        <authorList>
            <person name="Zhou Z."/>
            <person name="Liu Y."/>
            <person name="Xu W."/>
            <person name="Pan J."/>
            <person name="Luo Z.H."/>
            <person name="Li M."/>
        </authorList>
    </citation>
    <scope>NUCLEOTIDE SEQUENCE [LARGE SCALE GENOMIC DNA]</scope>
    <source>
        <strain evidence="2">SpSt-1056</strain>
    </source>
</reference>
<gene>
    <name evidence="2" type="ORF">ENM11_06170</name>
</gene>
<proteinExistence type="predicted"/>
<organism evidence="2">
    <name type="scientific">Caldiarchaeum subterraneum</name>
    <dbReference type="NCBI Taxonomy" id="311458"/>
    <lineage>
        <taxon>Archaea</taxon>
        <taxon>Nitrososphaerota</taxon>
        <taxon>Candidatus Caldarchaeales</taxon>
        <taxon>Candidatus Caldarchaeaceae</taxon>
        <taxon>Candidatus Caldarchaeum</taxon>
    </lineage>
</organism>
<dbReference type="AlphaFoldDB" id="A0A7C5LCJ1"/>
<feature type="transmembrane region" description="Helical" evidence="1">
    <location>
        <begin position="6"/>
        <end position="31"/>
    </location>
</feature>
<dbReference type="EMBL" id="DRWN01000051">
    <property type="protein sequence ID" value="HHK68720.1"/>
    <property type="molecule type" value="Genomic_DNA"/>
</dbReference>
<comment type="caution">
    <text evidence="2">The sequence shown here is derived from an EMBL/GenBank/DDBJ whole genome shotgun (WGS) entry which is preliminary data.</text>
</comment>
<name>A0A7C5LCJ1_CALS0</name>
<keyword evidence="1" id="KW-0472">Membrane</keyword>